<dbReference type="InterPro" id="IPR024571">
    <property type="entry name" value="ERAP1-like_C_dom"/>
</dbReference>
<dbReference type="Pfam" id="PF11838">
    <property type="entry name" value="ERAP1_C"/>
    <property type="match status" value="1"/>
</dbReference>
<gene>
    <name evidence="3" type="ORF">AMECASPLE_021483</name>
</gene>
<evidence type="ECO:0000313" key="3">
    <source>
        <dbReference type="EMBL" id="MEQ2288325.1"/>
    </source>
</evidence>
<evidence type="ECO:0000256" key="1">
    <source>
        <dbReference type="ARBA" id="ARBA00010136"/>
    </source>
</evidence>
<feature type="domain" description="ERAP1-like C-terminal" evidence="2">
    <location>
        <begin position="3"/>
        <end position="72"/>
    </location>
</feature>
<reference evidence="3 4" key="1">
    <citation type="submission" date="2021-06" db="EMBL/GenBank/DDBJ databases">
        <authorList>
            <person name="Palmer J.M."/>
        </authorList>
    </citation>
    <scope>NUCLEOTIDE SEQUENCE [LARGE SCALE GENOMIC DNA]</scope>
    <source>
        <strain evidence="3 4">AS_MEX2019</strain>
        <tissue evidence="3">Muscle</tissue>
    </source>
</reference>
<protein>
    <recommendedName>
        <fullName evidence="2">ERAP1-like C-terminal domain-containing protein</fullName>
    </recommendedName>
</protein>
<proteinExistence type="inferred from homology"/>
<organism evidence="3 4">
    <name type="scientific">Ameca splendens</name>
    <dbReference type="NCBI Taxonomy" id="208324"/>
    <lineage>
        <taxon>Eukaryota</taxon>
        <taxon>Metazoa</taxon>
        <taxon>Chordata</taxon>
        <taxon>Craniata</taxon>
        <taxon>Vertebrata</taxon>
        <taxon>Euteleostomi</taxon>
        <taxon>Actinopterygii</taxon>
        <taxon>Neopterygii</taxon>
        <taxon>Teleostei</taxon>
        <taxon>Neoteleostei</taxon>
        <taxon>Acanthomorphata</taxon>
        <taxon>Ovalentaria</taxon>
        <taxon>Atherinomorphae</taxon>
        <taxon>Cyprinodontiformes</taxon>
        <taxon>Goodeidae</taxon>
        <taxon>Ameca</taxon>
    </lineage>
</organism>
<dbReference type="EMBL" id="JAHRIP010020664">
    <property type="protein sequence ID" value="MEQ2288325.1"/>
    <property type="molecule type" value="Genomic_DNA"/>
</dbReference>
<keyword evidence="4" id="KW-1185">Reference proteome</keyword>
<dbReference type="InterPro" id="IPR050344">
    <property type="entry name" value="Peptidase_M1_aminopeptidases"/>
</dbReference>
<comment type="similarity">
    <text evidence="1">Belongs to the peptidase M1 family.</text>
</comment>
<dbReference type="Proteomes" id="UP001469553">
    <property type="component" value="Unassembled WGS sequence"/>
</dbReference>
<evidence type="ECO:0000259" key="2">
    <source>
        <dbReference type="Pfam" id="PF11838"/>
    </source>
</evidence>
<dbReference type="PANTHER" id="PTHR11533">
    <property type="entry name" value="PROTEASE M1 ZINC METALLOPROTEASE"/>
    <property type="match status" value="1"/>
</dbReference>
<dbReference type="PANTHER" id="PTHR11533:SF300">
    <property type="entry name" value="AMINOPEPTIDASE"/>
    <property type="match status" value="1"/>
</dbReference>
<comment type="caution">
    <text evidence="3">The sequence shown here is derived from an EMBL/GenBank/DDBJ whole genome shotgun (WGS) entry which is preliminary data.</text>
</comment>
<name>A0ABV0Y3H4_9TELE</name>
<accession>A0ABV0Y3H4</accession>
<sequence>MPLAWNFVRSKWSYIFQQYGRGSFSFSNLINGITSRFSTEFELQELKNFKEDNLHVGFGSATMALEQAIEKTTANIKWVTENKAEVLKWLTDATRGGIFS</sequence>
<dbReference type="Gene3D" id="1.25.50.20">
    <property type="match status" value="1"/>
</dbReference>
<evidence type="ECO:0000313" key="4">
    <source>
        <dbReference type="Proteomes" id="UP001469553"/>
    </source>
</evidence>